<name>A0A4S8KAZ6_MUSBA</name>
<proteinExistence type="predicted"/>
<accession>A0A4S8KAZ6</accession>
<dbReference type="Proteomes" id="UP000317650">
    <property type="component" value="Chromosome 4"/>
</dbReference>
<sequence>MDKSPDSENYDQRGQKKNKRQKGEKGALDEGKVILPVSSGGRTTPFVTSLQLRQTQAQDTTSFRIGHRSPLASTRRTISRSSSGRIDAHLSCSCSSSSCSSSCPEAAAVEAPSLPPSSISSARPPTPPASLSRRCHRAEDDETLDSNAFPSAMPPG</sequence>
<dbReference type="AlphaFoldDB" id="A0A4S8KAZ6"/>
<evidence type="ECO:0000313" key="3">
    <source>
        <dbReference type="Proteomes" id="UP000317650"/>
    </source>
</evidence>
<feature type="compositionally biased region" description="Polar residues" evidence="1">
    <location>
        <begin position="40"/>
        <end position="63"/>
    </location>
</feature>
<feature type="compositionally biased region" description="Basic and acidic residues" evidence="1">
    <location>
        <begin position="1"/>
        <end position="14"/>
    </location>
</feature>
<dbReference type="EMBL" id="PYDT01000001">
    <property type="protein sequence ID" value="THU72254.1"/>
    <property type="molecule type" value="Genomic_DNA"/>
</dbReference>
<feature type="compositionally biased region" description="Basic and acidic residues" evidence="1">
    <location>
        <begin position="21"/>
        <end position="32"/>
    </location>
</feature>
<comment type="caution">
    <text evidence="2">The sequence shown here is derived from an EMBL/GenBank/DDBJ whole genome shotgun (WGS) entry which is preliminary data.</text>
</comment>
<keyword evidence="3" id="KW-1185">Reference proteome</keyword>
<organism evidence="2 3">
    <name type="scientific">Musa balbisiana</name>
    <name type="common">Banana</name>
    <dbReference type="NCBI Taxonomy" id="52838"/>
    <lineage>
        <taxon>Eukaryota</taxon>
        <taxon>Viridiplantae</taxon>
        <taxon>Streptophyta</taxon>
        <taxon>Embryophyta</taxon>
        <taxon>Tracheophyta</taxon>
        <taxon>Spermatophyta</taxon>
        <taxon>Magnoliopsida</taxon>
        <taxon>Liliopsida</taxon>
        <taxon>Zingiberales</taxon>
        <taxon>Musaceae</taxon>
        <taxon>Musa</taxon>
    </lineage>
</organism>
<feature type="region of interest" description="Disordered" evidence="1">
    <location>
        <begin position="110"/>
        <end position="156"/>
    </location>
</feature>
<protein>
    <submittedName>
        <fullName evidence="2">Uncharacterized protein</fullName>
    </submittedName>
</protein>
<evidence type="ECO:0000256" key="1">
    <source>
        <dbReference type="SAM" id="MobiDB-lite"/>
    </source>
</evidence>
<reference evidence="2 3" key="1">
    <citation type="journal article" date="2019" name="Nat. Plants">
        <title>Genome sequencing of Musa balbisiana reveals subgenome evolution and function divergence in polyploid bananas.</title>
        <authorList>
            <person name="Yao X."/>
        </authorList>
    </citation>
    <scope>NUCLEOTIDE SEQUENCE [LARGE SCALE GENOMIC DNA]</scope>
    <source>
        <strain evidence="3">cv. DH-PKW</strain>
        <tissue evidence="2">Leaves</tissue>
    </source>
</reference>
<gene>
    <name evidence="2" type="ORF">C4D60_Mb04t10160</name>
</gene>
<feature type="compositionally biased region" description="Low complexity" evidence="1">
    <location>
        <begin position="73"/>
        <end position="83"/>
    </location>
</feature>
<evidence type="ECO:0000313" key="2">
    <source>
        <dbReference type="EMBL" id="THU72254.1"/>
    </source>
</evidence>
<feature type="region of interest" description="Disordered" evidence="1">
    <location>
        <begin position="1"/>
        <end position="83"/>
    </location>
</feature>